<dbReference type="PANTHER" id="PTHR46112">
    <property type="entry name" value="AMINOPEPTIDASE"/>
    <property type="match status" value="1"/>
</dbReference>
<dbReference type="InterPro" id="IPR001131">
    <property type="entry name" value="Peptidase_M24B_aminopep-P_CS"/>
</dbReference>
<dbReference type="PATRIC" id="fig|1293597.4.peg.1834"/>
<evidence type="ECO:0000259" key="8">
    <source>
        <dbReference type="Pfam" id="PF01321"/>
    </source>
</evidence>
<dbReference type="CDD" id="cd01092">
    <property type="entry name" value="APP-like"/>
    <property type="match status" value="1"/>
</dbReference>
<reference evidence="9 10" key="1">
    <citation type="journal article" date="2015" name="Genome Announc.">
        <title>Expanding the biotechnology potential of lactobacilli through comparative genomics of 213 strains and associated genera.</title>
        <authorList>
            <person name="Sun Z."/>
            <person name="Harris H.M."/>
            <person name="McCann A."/>
            <person name="Guo C."/>
            <person name="Argimon S."/>
            <person name="Zhang W."/>
            <person name="Yang X."/>
            <person name="Jeffery I.B."/>
            <person name="Cooney J.C."/>
            <person name="Kagawa T.F."/>
            <person name="Liu W."/>
            <person name="Song Y."/>
            <person name="Salvetti E."/>
            <person name="Wrobel A."/>
            <person name="Rasinkangas P."/>
            <person name="Parkhill J."/>
            <person name="Rea M.C."/>
            <person name="O'Sullivan O."/>
            <person name="Ritari J."/>
            <person name="Douillard F.P."/>
            <person name="Paul Ross R."/>
            <person name="Yang R."/>
            <person name="Briner A.E."/>
            <person name="Felis G.E."/>
            <person name="de Vos W.M."/>
            <person name="Barrangou R."/>
            <person name="Klaenhammer T.R."/>
            <person name="Caufield P.W."/>
            <person name="Cui Y."/>
            <person name="Zhang H."/>
            <person name="O'Toole P.W."/>
        </authorList>
    </citation>
    <scope>NUCLEOTIDE SEQUENCE [LARGE SCALE GENOMIC DNA]</scope>
    <source>
        <strain evidence="9 10">DSM 19284</strain>
    </source>
</reference>
<dbReference type="STRING" id="1293597.FC20_GL001720"/>
<dbReference type="Pfam" id="PF00557">
    <property type="entry name" value="Peptidase_M24"/>
    <property type="match status" value="1"/>
</dbReference>
<keyword evidence="4" id="KW-0378">Hydrolase</keyword>
<evidence type="ECO:0000313" key="9">
    <source>
        <dbReference type="EMBL" id="KRK99788.1"/>
    </source>
</evidence>
<feature type="domain" description="Creatinase N-terminal" evidence="8">
    <location>
        <begin position="8"/>
        <end position="138"/>
    </location>
</feature>
<dbReference type="InterPro" id="IPR050659">
    <property type="entry name" value="Peptidase_M24B"/>
</dbReference>
<keyword evidence="3 6" id="KW-0479">Metal-binding</keyword>
<comment type="caution">
    <text evidence="9">The sequence shown here is derived from an EMBL/GenBank/DDBJ whole genome shotgun (WGS) entry which is preliminary data.</text>
</comment>
<dbReference type="SUPFAM" id="SSF53092">
    <property type="entry name" value="Creatinase/prolidase N-terminal domain"/>
    <property type="match status" value="1"/>
</dbReference>
<accession>A0A0R1LVI6</accession>
<comment type="similarity">
    <text evidence="2 6">Belongs to the peptidase M24B family.</text>
</comment>
<dbReference type="AlphaFoldDB" id="A0A0R1LVI6"/>
<keyword evidence="10" id="KW-1185">Reference proteome</keyword>
<evidence type="ECO:0000259" key="7">
    <source>
        <dbReference type="Pfam" id="PF00557"/>
    </source>
</evidence>
<dbReference type="GO" id="GO:0046872">
    <property type="term" value="F:metal ion binding"/>
    <property type="evidence" value="ECO:0007669"/>
    <property type="project" value="UniProtKB-KW"/>
</dbReference>
<feature type="domain" description="Peptidase M24" evidence="7">
    <location>
        <begin position="148"/>
        <end position="346"/>
    </location>
</feature>
<dbReference type="PROSITE" id="PS00491">
    <property type="entry name" value="PROLINE_PEPTIDASE"/>
    <property type="match status" value="1"/>
</dbReference>
<dbReference type="Gene3D" id="3.40.350.10">
    <property type="entry name" value="Creatinase/prolidase N-terminal domain"/>
    <property type="match status" value="1"/>
</dbReference>
<evidence type="ECO:0000313" key="10">
    <source>
        <dbReference type="Proteomes" id="UP000051074"/>
    </source>
</evidence>
<dbReference type="Gene3D" id="3.90.230.10">
    <property type="entry name" value="Creatinase/methionine aminopeptidase superfamily"/>
    <property type="match status" value="1"/>
</dbReference>
<evidence type="ECO:0000256" key="5">
    <source>
        <dbReference type="ARBA" id="ARBA00023211"/>
    </source>
</evidence>
<dbReference type="InterPro" id="IPR000587">
    <property type="entry name" value="Creatinase_N"/>
</dbReference>
<dbReference type="Proteomes" id="UP000051074">
    <property type="component" value="Unassembled WGS sequence"/>
</dbReference>
<evidence type="ECO:0000256" key="4">
    <source>
        <dbReference type="ARBA" id="ARBA00022801"/>
    </source>
</evidence>
<evidence type="ECO:0000256" key="2">
    <source>
        <dbReference type="ARBA" id="ARBA00008766"/>
    </source>
</evidence>
<name>A0A0R1LVI6_9LACO</name>
<dbReference type="InterPro" id="IPR036005">
    <property type="entry name" value="Creatinase/aminopeptidase-like"/>
</dbReference>
<dbReference type="GO" id="GO:0016787">
    <property type="term" value="F:hydrolase activity"/>
    <property type="evidence" value="ECO:0007669"/>
    <property type="project" value="UniProtKB-KW"/>
</dbReference>
<dbReference type="EMBL" id="AZDU01000071">
    <property type="protein sequence ID" value="KRK99788.1"/>
    <property type="molecule type" value="Genomic_DNA"/>
</dbReference>
<dbReference type="InterPro" id="IPR029149">
    <property type="entry name" value="Creatin/AminoP/Spt16_N"/>
</dbReference>
<dbReference type="Pfam" id="PF01321">
    <property type="entry name" value="Creatinase_N"/>
    <property type="match status" value="1"/>
</dbReference>
<dbReference type="RefSeq" id="WP_056945382.1">
    <property type="nucleotide sequence ID" value="NZ_AZDU01000071.1"/>
</dbReference>
<dbReference type="SUPFAM" id="SSF55920">
    <property type="entry name" value="Creatinase/aminopeptidase"/>
    <property type="match status" value="1"/>
</dbReference>
<dbReference type="InterPro" id="IPR000994">
    <property type="entry name" value="Pept_M24"/>
</dbReference>
<comment type="cofactor">
    <cofactor evidence="1">
        <name>Mn(2+)</name>
        <dbReference type="ChEBI" id="CHEBI:29035"/>
    </cofactor>
</comment>
<evidence type="ECO:0000256" key="6">
    <source>
        <dbReference type="RuleBase" id="RU000590"/>
    </source>
</evidence>
<protein>
    <submittedName>
        <fullName evidence="9">X-Pro dipeptidase PepZ</fullName>
    </submittedName>
</protein>
<proteinExistence type="inferred from homology"/>
<gene>
    <name evidence="9" type="ORF">FC20_GL001720</name>
</gene>
<evidence type="ECO:0000256" key="1">
    <source>
        <dbReference type="ARBA" id="ARBA00001936"/>
    </source>
</evidence>
<dbReference type="PANTHER" id="PTHR46112:SF10">
    <property type="entry name" value="DIPEPTIDASE YKVY-RELATED"/>
    <property type="match status" value="1"/>
</dbReference>
<sequence length="366" mass="39812">MGEFRDSLKKLLAWLKEERIDLAYVADPTSIAYLTGYASWTEERVMALLVSREEAALLFAPAINEGELRSFAWPGSVAFYQDGESPWKKIKEAIAAWPARTWALEGGSLSLAWYRALQAEFPGSEMEADITDFLKKARLRKSPEEVAKLQAAGAQADLAIEIGIAALRSGVSEGELAAEIQYQLRAEPSFPTIVQIGENAANVSALPGEGRLAPGDMVIFDLGTMKNGYASDVSRTVGYGEVSAEQRQIYEIVRQAQQAAADGARPGMMAGEVDELARRVIREAGYGQYFPHRLGHGIGMQVHEAPGIQPGSDTVLEAGMCFSIEPGIYVPGVAGVRIEDCGVLTEKGFEPFTHFSKELQILPIKK</sequence>
<keyword evidence="5" id="KW-0464">Manganese</keyword>
<organism evidence="9 10">
    <name type="scientific">Lactobacillus equicursoris DSM 19284 = JCM 14600 = CIP 110162</name>
    <dbReference type="NCBI Taxonomy" id="1293597"/>
    <lineage>
        <taxon>Bacteria</taxon>
        <taxon>Bacillati</taxon>
        <taxon>Bacillota</taxon>
        <taxon>Bacilli</taxon>
        <taxon>Lactobacillales</taxon>
        <taxon>Lactobacillaceae</taxon>
        <taxon>Lactobacillus</taxon>
    </lineage>
</organism>
<evidence type="ECO:0000256" key="3">
    <source>
        <dbReference type="ARBA" id="ARBA00022723"/>
    </source>
</evidence>